<reference evidence="1" key="1">
    <citation type="journal article" date="2014" name="Front. Microbiol.">
        <title>High frequency of phylogenetically diverse reductive dehalogenase-homologous genes in deep subseafloor sedimentary metagenomes.</title>
        <authorList>
            <person name="Kawai M."/>
            <person name="Futagami T."/>
            <person name="Toyoda A."/>
            <person name="Takaki Y."/>
            <person name="Nishi S."/>
            <person name="Hori S."/>
            <person name="Arai W."/>
            <person name="Tsubouchi T."/>
            <person name="Morono Y."/>
            <person name="Uchiyama I."/>
            <person name="Ito T."/>
            <person name="Fujiyama A."/>
            <person name="Inagaki F."/>
            <person name="Takami H."/>
        </authorList>
    </citation>
    <scope>NUCLEOTIDE SEQUENCE</scope>
    <source>
        <strain evidence="1">Expedition CK06-06</strain>
    </source>
</reference>
<evidence type="ECO:0000313" key="1">
    <source>
        <dbReference type="EMBL" id="GAG67524.1"/>
    </source>
</evidence>
<sequence length="43" mass="4910">MMQHVKEIQAAIDDINSVIEQLNSIKYRIGWVGASLPPEKKEE</sequence>
<dbReference type="EMBL" id="BART01004182">
    <property type="protein sequence ID" value="GAG67524.1"/>
    <property type="molecule type" value="Genomic_DNA"/>
</dbReference>
<dbReference type="AlphaFoldDB" id="X0ZE18"/>
<proteinExistence type="predicted"/>
<organism evidence="1">
    <name type="scientific">marine sediment metagenome</name>
    <dbReference type="NCBI Taxonomy" id="412755"/>
    <lineage>
        <taxon>unclassified sequences</taxon>
        <taxon>metagenomes</taxon>
        <taxon>ecological metagenomes</taxon>
    </lineage>
</organism>
<protein>
    <submittedName>
        <fullName evidence="1">Uncharacterized protein</fullName>
    </submittedName>
</protein>
<accession>X0ZE18</accession>
<name>X0ZE18_9ZZZZ</name>
<gene>
    <name evidence="1" type="ORF">S01H4_10746</name>
</gene>
<comment type="caution">
    <text evidence="1">The sequence shown here is derived from an EMBL/GenBank/DDBJ whole genome shotgun (WGS) entry which is preliminary data.</text>
</comment>